<comment type="caution">
    <text evidence="2">The sequence shown here is derived from an EMBL/GenBank/DDBJ whole genome shotgun (WGS) entry which is preliminary data.</text>
</comment>
<evidence type="ECO:0000313" key="2">
    <source>
        <dbReference type="EMBL" id="MBB5235637.1"/>
    </source>
</evidence>
<gene>
    <name evidence="2" type="ORF">HNQ09_003095</name>
</gene>
<keyword evidence="1" id="KW-1133">Transmembrane helix</keyword>
<reference evidence="2 3" key="1">
    <citation type="submission" date="2020-08" db="EMBL/GenBank/DDBJ databases">
        <title>Genomic Encyclopedia of Type Strains, Phase IV (KMG-IV): sequencing the most valuable type-strain genomes for metagenomic binning, comparative biology and taxonomic classification.</title>
        <authorList>
            <person name="Goeker M."/>
        </authorList>
    </citation>
    <scope>NUCLEOTIDE SEQUENCE [LARGE SCALE GENOMIC DNA]</scope>
    <source>
        <strain evidence="2 3">DSM 101791</strain>
    </source>
</reference>
<accession>A0A7W8GHB6</accession>
<dbReference type="AlphaFoldDB" id="A0A7W8GHB6"/>
<dbReference type="Proteomes" id="UP000525389">
    <property type="component" value="Unassembled WGS sequence"/>
</dbReference>
<keyword evidence="3" id="KW-1185">Reference proteome</keyword>
<sequence length="132" mass="14127">MLWINVLMLLLVAVLIGWVPLLGPLALGFLAGRAERGPRAVLILLPALALQTLGLLGVRWLENTAEARGLDGWFWTALAWLGSPLNAALGRPLGGMIGDSDALGFLLLFTLPALLGLALGWLTGRRRASRRV</sequence>
<dbReference type="RefSeq" id="WP_184031043.1">
    <property type="nucleotide sequence ID" value="NZ_JACHFN010000014.1"/>
</dbReference>
<evidence type="ECO:0000313" key="3">
    <source>
        <dbReference type="Proteomes" id="UP000525389"/>
    </source>
</evidence>
<dbReference type="EMBL" id="JACHFN010000014">
    <property type="protein sequence ID" value="MBB5235637.1"/>
    <property type="molecule type" value="Genomic_DNA"/>
</dbReference>
<feature type="transmembrane region" description="Helical" evidence="1">
    <location>
        <begin position="6"/>
        <end position="30"/>
    </location>
</feature>
<keyword evidence="1" id="KW-0472">Membrane</keyword>
<feature type="transmembrane region" description="Helical" evidence="1">
    <location>
        <begin position="102"/>
        <end position="122"/>
    </location>
</feature>
<protein>
    <submittedName>
        <fullName evidence="2">Uncharacterized protein</fullName>
    </submittedName>
</protein>
<feature type="transmembrane region" description="Helical" evidence="1">
    <location>
        <begin position="42"/>
        <end position="61"/>
    </location>
</feature>
<evidence type="ECO:0000256" key="1">
    <source>
        <dbReference type="SAM" id="Phobius"/>
    </source>
</evidence>
<proteinExistence type="predicted"/>
<organism evidence="2 3">
    <name type="scientific">Deinococcus budaensis</name>
    <dbReference type="NCBI Taxonomy" id="1665626"/>
    <lineage>
        <taxon>Bacteria</taxon>
        <taxon>Thermotogati</taxon>
        <taxon>Deinococcota</taxon>
        <taxon>Deinococci</taxon>
        <taxon>Deinococcales</taxon>
        <taxon>Deinococcaceae</taxon>
        <taxon>Deinococcus</taxon>
    </lineage>
</organism>
<name>A0A7W8GHB6_9DEIO</name>
<keyword evidence="1" id="KW-0812">Transmembrane</keyword>